<evidence type="ECO:0000313" key="9">
    <source>
        <dbReference type="EMBL" id="GEO38862.1"/>
    </source>
</evidence>
<evidence type="ECO:0000256" key="3">
    <source>
        <dbReference type="ARBA" id="ARBA00022723"/>
    </source>
</evidence>
<dbReference type="InterPro" id="IPR032879">
    <property type="entry name" value="FixG_C"/>
</dbReference>
<accession>A0A512DQT3</accession>
<keyword evidence="1" id="KW-0813">Transport</keyword>
<keyword evidence="6" id="KW-0411">Iron-sulfur</keyword>
<dbReference type="EMBL" id="BJYZ01000013">
    <property type="protein sequence ID" value="GEO38862.1"/>
    <property type="molecule type" value="Genomic_DNA"/>
</dbReference>
<keyword evidence="5" id="KW-0408">Iron</keyword>
<evidence type="ECO:0000256" key="4">
    <source>
        <dbReference type="ARBA" id="ARBA00022982"/>
    </source>
</evidence>
<dbReference type="GO" id="GO:0005886">
    <property type="term" value="C:plasma membrane"/>
    <property type="evidence" value="ECO:0007669"/>
    <property type="project" value="TreeGrafter"/>
</dbReference>
<dbReference type="InterPro" id="IPR013783">
    <property type="entry name" value="Ig-like_fold"/>
</dbReference>
<keyword evidence="7" id="KW-0812">Transmembrane</keyword>
<protein>
    <submittedName>
        <fullName evidence="9">4Fe-4S ferredoxin</fullName>
    </submittedName>
</protein>
<feature type="transmembrane region" description="Helical" evidence="7">
    <location>
        <begin position="191"/>
        <end position="212"/>
    </location>
</feature>
<dbReference type="AlphaFoldDB" id="A0A512DQT3"/>
<dbReference type="NCBIfam" id="TIGR02745">
    <property type="entry name" value="ccoG_rdxA_fixG"/>
    <property type="match status" value="1"/>
</dbReference>
<keyword evidence="7" id="KW-1133">Transmembrane helix</keyword>
<sequence>MALATPDEPEITRRALFKERDKVYPKSVKGRFRTLKWTALILLLSIYYITPWIRWDRGPDAPDQAILIDMTGRRAYFFFIEIWPQQVYFLTGILIVAAIGLFLATSLFGRVWCGYACPQTVWTDLFMWVERKIEGDRGDRIRLDNGKLSMPKLRKKVAKHAAWVAISLATGGAWALYFYDAPTLISDILHFQVTAQATFFIFLFTGFTYLLAGWAREQVCTYMCPWPRFQSAMIDEDSLIVTYEGMRGEQRRHLKRSESWDDRIASGGGDCIDCGHCVHVCPTGVDIRDGNQLECIGCGLCVDACNEVMAKIGRPGELITFDTHNNQLARANGDPARTKLVRPRTIVYALVLLVVSSAMFAALVLRPRLDISVLRDRAPLFVVLSTGDIRNGYTFKISNMTRERKDYGLTFSGVAGADVSVVGLEGDEHLKPVLSAKADTVTTYRIYVKAPASSVKVASTPLKFELTDLHGGETAKYETVFMAPDGTGK</sequence>
<keyword evidence="4" id="KW-0249">Electron transport</keyword>
<dbReference type="SUPFAM" id="SSF54862">
    <property type="entry name" value="4Fe-4S ferredoxins"/>
    <property type="match status" value="1"/>
</dbReference>
<dbReference type="InterPro" id="IPR017896">
    <property type="entry name" value="4Fe4S_Fe-S-bd"/>
</dbReference>
<keyword evidence="3" id="KW-0479">Metal-binding</keyword>
<keyword evidence="2" id="KW-0004">4Fe-4S</keyword>
<dbReference type="PANTHER" id="PTHR30176:SF3">
    <property type="entry name" value="FERREDOXIN-TYPE PROTEIN NAPH"/>
    <property type="match status" value="1"/>
</dbReference>
<feature type="domain" description="4Fe-4S ferredoxin-type" evidence="8">
    <location>
        <begin position="262"/>
        <end position="291"/>
    </location>
</feature>
<dbReference type="GO" id="GO:0046872">
    <property type="term" value="F:metal ion binding"/>
    <property type="evidence" value="ECO:0007669"/>
    <property type="project" value="UniProtKB-KW"/>
</dbReference>
<dbReference type="OrthoDB" id="9811700at2"/>
<dbReference type="PROSITE" id="PS51379">
    <property type="entry name" value="4FE4S_FER_2"/>
    <property type="match status" value="2"/>
</dbReference>
<dbReference type="GO" id="GO:0051539">
    <property type="term" value="F:4 iron, 4 sulfur cluster binding"/>
    <property type="evidence" value="ECO:0007669"/>
    <property type="project" value="UniProtKB-KW"/>
</dbReference>
<feature type="domain" description="4Fe-4S ferredoxin-type" evidence="8">
    <location>
        <begin position="294"/>
        <end position="315"/>
    </location>
</feature>
<evidence type="ECO:0000256" key="1">
    <source>
        <dbReference type="ARBA" id="ARBA00022448"/>
    </source>
</evidence>
<comment type="caution">
    <text evidence="9">The sequence shown here is derived from an EMBL/GenBank/DDBJ whole genome shotgun (WGS) entry which is preliminary data.</text>
</comment>
<organism evidence="9 10">
    <name type="scientific">Skermanella aerolata</name>
    <dbReference type="NCBI Taxonomy" id="393310"/>
    <lineage>
        <taxon>Bacteria</taxon>
        <taxon>Pseudomonadati</taxon>
        <taxon>Pseudomonadota</taxon>
        <taxon>Alphaproteobacteria</taxon>
        <taxon>Rhodospirillales</taxon>
        <taxon>Azospirillaceae</taxon>
        <taxon>Skermanella</taxon>
    </lineage>
</organism>
<dbReference type="Pfam" id="PF11614">
    <property type="entry name" value="FixG_C"/>
    <property type="match status" value="1"/>
</dbReference>
<name>A0A512DQT3_9PROT</name>
<dbReference type="Pfam" id="PF12801">
    <property type="entry name" value="Fer4_5"/>
    <property type="match status" value="1"/>
</dbReference>
<keyword evidence="7" id="KW-0472">Membrane</keyword>
<feature type="transmembrane region" description="Helical" evidence="7">
    <location>
        <begin position="160"/>
        <end position="179"/>
    </location>
</feature>
<evidence type="ECO:0000313" key="10">
    <source>
        <dbReference type="Proteomes" id="UP000321523"/>
    </source>
</evidence>
<feature type="transmembrane region" description="Helical" evidence="7">
    <location>
        <begin position="346"/>
        <end position="365"/>
    </location>
</feature>
<dbReference type="InterPro" id="IPR014116">
    <property type="entry name" value="Cyt_c_oxidase_cbb3_FixG"/>
</dbReference>
<feature type="transmembrane region" description="Helical" evidence="7">
    <location>
        <begin position="87"/>
        <end position="108"/>
    </location>
</feature>
<evidence type="ECO:0000259" key="8">
    <source>
        <dbReference type="PROSITE" id="PS51379"/>
    </source>
</evidence>
<feature type="transmembrane region" description="Helical" evidence="7">
    <location>
        <begin position="34"/>
        <end position="53"/>
    </location>
</feature>
<dbReference type="RefSeq" id="WP_044429192.1">
    <property type="nucleotide sequence ID" value="NZ_BJYZ01000013.1"/>
</dbReference>
<evidence type="ECO:0000256" key="2">
    <source>
        <dbReference type="ARBA" id="ARBA00022485"/>
    </source>
</evidence>
<evidence type="ECO:0000256" key="7">
    <source>
        <dbReference type="SAM" id="Phobius"/>
    </source>
</evidence>
<dbReference type="Proteomes" id="UP000321523">
    <property type="component" value="Unassembled WGS sequence"/>
</dbReference>
<dbReference type="PANTHER" id="PTHR30176">
    <property type="entry name" value="FERREDOXIN-TYPE PROTEIN NAPH"/>
    <property type="match status" value="1"/>
</dbReference>
<proteinExistence type="predicted"/>
<dbReference type="Pfam" id="PF13746">
    <property type="entry name" value="Fer4_18"/>
    <property type="match status" value="1"/>
</dbReference>
<evidence type="ECO:0000256" key="6">
    <source>
        <dbReference type="ARBA" id="ARBA00023014"/>
    </source>
</evidence>
<dbReference type="InterPro" id="IPR051684">
    <property type="entry name" value="Electron_Trans/Redox"/>
</dbReference>
<reference evidence="9 10" key="1">
    <citation type="submission" date="2019-07" db="EMBL/GenBank/DDBJ databases">
        <title>Whole genome shotgun sequence of Skermanella aerolata NBRC 106429.</title>
        <authorList>
            <person name="Hosoyama A."/>
            <person name="Uohara A."/>
            <person name="Ohji S."/>
            <person name="Ichikawa N."/>
        </authorList>
    </citation>
    <scope>NUCLEOTIDE SEQUENCE [LARGE SCALE GENOMIC DNA]</scope>
    <source>
        <strain evidence="9 10">NBRC 106429</strain>
    </source>
</reference>
<dbReference type="Gene3D" id="2.60.40.10">
    <property type="entry name" value="Immunoglobulins"/>
    <property type="match status" value="1"/>
</dbReference>
<evidence type="ECO:0000256" key="5">
    <source>
        <dbReference type="ARBA" id="ARBA00023004"/>
    </source>
</evidence>
<gene>
    <name evidence="9" type="ORF">SAE02_30100</name>
</gene>
<dbReference type="InterPro" id="IPR017900">
    <property type="entry name" value="4Fe4S_Fe_S_CS"/>
</dbReference>
<keyword evidence="10" id="KW-1185">Reference proteome</keyword>
<dbReference type="PROSITE" id="PS00198">
    <property type="entry name" value="4FE4S_FER_1"/>
    <property type="match status" value="1"/>
</dbReference>